<gene>
    <name evidence="2" type="ORF">AMJ74_04680</name>
</gene>
<keyword evidence="1" id="KW-0812">Transmembrane</keyword>
<feature type="transmembrane region" description="Helical" evidence="1">
    <location>
        <begin position="45"/>
        <end position="68"/>
    </location>
</feature>
<name>A0A0S8JV53_UNCW3</name>
<evidence type="ECO:0008006" key="4">
    <source>
        <dbReference type="Google" id="ProtNLM"/>
    </source>
</evidence>
<dbReference type="InterPro" id="IPR021320">
    <property type="entry name" value="DUF2905"/>
</dbReference>
<organism evidence="2 3">
    <name type="scientific">candidate division WOR_3 bacterium SM1_77</name>
    <dbReference type="NCBI Taxonomy" id="1703778"/>
    <lineage>
        <taxon>Bacteria</taxon>
        <taxon>Bacteria division WOR-3</taxon>
    </lineage>
</organism>
<feature type="transmembrane region" description="Helical" evidence="1">
    <location>
        <begin position="7"/>
        <end position="25"/>
    </location>
</feature>
<dbReference type="EMBL" id="LJVE01000086">
    <property type="protein sequence ID" value="KPL13751.1"/>
    <property type="molecule type" value="Genomic_DNA"/>
</dbReference>
<dbReference type="PANTHER" id="PTHR36443:SF1">
    <property type="entry name" value="BSR5223 PROTEIN"/>
    <property type="match status" value="1"/>
</dbReference>
<dbReference type="Proteomes" id="UP000050975">
    <property type="component" value="Unassembled WGS sequence"/>
</dbReference>
<evidence type="ECO:0000313" key="2">
    <source>
        <dbReference type="EMBL" id="KPL13751.1"/>
    </source>
</evidence>
<dbReference type="AlphaFoldDB" id="A0A0S8JV53"/>
<keyword evidence="1" id="KW-1133">Transmembrane helix</keyword>
<dbReference type="PANTHER" id="PTHR36443">
    <property type="entry name" value="BSR5223 PROTEIN"/>
    <property type="match status" value="1"/>
</dbReference>
<dbReference type="Pfam" id="PF11146">
    <property type="entry name" value="DUF2905"/>
    <property type="match status" value="1"/>
</dbReference>
<proteinExistence type="predicted"/>
<accession>A0A0S8JV53</accession>
<protein>
    <recommendedName>
        <fullName evidence="4">DUF2905 domain-containing protein</fullName>
    </recommendedName>
</protein>
<comment type="caution">
    <text evidence="2">The sequence shown here is derived from an EMBL/GenBank/DDBJ whole genome shotgun (WGS) entry which is preliminary data.</text>
</comment>
<evidence type="ECO:0000256" key="1">
    <source>
        <dbReference type="SAM" id="Phobius"/>
    </source>
</evidence>
<sequence>MPNIARFLIILGVVFIMLGVVFLLFPRIPLFKLPGDFILKKDNLVLVFPIATSILLSIIVTIIINLLLRK</sequence>
<reference evidence="2 3" key="1">
    <citation type="journal article" date="2015" name="Microbiome">
        <title>Genomic resolution of linkages in carbon, nitrogen, and sulfur cycling among widespread estuary sediment bacteria.</title>
        <authorList>
            <person name="Baker B.J."/>
            <person name="Lazar C.S."/>
            <person name="Teske A.P."/>
            <person name="Dick G.J."/>
        </authorList>
    </citation>
    <scope>NUCLEOTIDE SEQUENCE [LARGE SCALE GENOMIC DNA]</scope>
    <source>
        <strain evidence="2">SM1_77</strain>
    </source>
</reference>
<evidence type="ECO:0000313" key="3">
    <source>
        <dbReference type="Proteomes" id="UP000050975"/>
    </source>
</evidence>
<keyword evidence="1" id="KW-0472">Membrane</keyword>